<gene>
    <name evidence="2" type="ORF">PU648_00870</name>
</gene>
<comment type="caution">
    <text evidence="2">The sequence shown here is derived from an EMBL/GenBank/DDBJ whole genome shotgun (WGS) entry which is preliminary data.</text>
</comment>
<sequence>MGDARERVRPASRPASPGWDPEDAAEIARLRARKLELAEVLVCHPY</sequence>
<dbReference type="EMBL" id="JARAKF010000001">
    <property type="protein sequence ID" value="MDU8991008.1"/>
    <property type="molecule type" value="Genomic_DNA"/>
</dbReference>
<dbReference type="Proteomes" id="UP001257627">
    <property type="component" value="Unassembled WGS sequence"/>
</dbReference>
<evidence type="ECO:0000313" key="3">
    <source>
        <dbReference type="Proteomes" id="UP001257627"/>
    </source>
</evidence>
<accession>A0ABU3UAS3</accession>
<protein>
    <submittedName>
        <fullName evidence="2">Uncharacterized protein</fullName>
    </submittedName>
</protein>
<proteinExistence type="predicted"/>
<feature type="region of interest" description="Disordered" evidence="1">
    <location>
        <begin position="1"/>
        <end position="21"/>
    </location>
</feature>
<evidence type="ECO:0000256" key="1">
    <source>
        <dbReference type="SAM" id="MobiDB-lite"/>
    </source>
</evidence>
<keyword evidence="3" id="KW-1185">Reference proteome</keyword>
<name>A0ABU3UAS3_9ACTN</name>
<evidence type="ECO:0000313" key="2">
    <source>
        <dbReference type="EMBL" id="MDU8991008.1"/>
    </source>
</evidence>
<reference evidence="2 3" key="1">
    <citation type="submission" date="2023-02" db="EMBL/GenBank/DDBJ databases">
        <authorList>
            <person name="Maleckis M."/>
        </authorList>
    </citation>
    <scope>NUCLEOTIDE SEQUENCE [LARGE SCALE GENOMIC DNA]</scope>
    <source>
        <strain evidence="2 3">P8-A2</strain>
    </source>
</reference>
<dbReference type="RefSeq" id="WP_164331904.1">
    <property type="nucleotide sequence ID" value="NZ_CP107955.1"/>
</dbReference>
<organism evidence="2 3">
    <name type="scientific">Streptomyces mirabilis</name>
    <dbReference type="NCBI Taxonomy" id="68239"/>
    <lineage>
        <taxon>Bacteria</taxon>
        <taxon>Bacillati</taxon>
        <taxon>Actinomycetota</taxon>
        <taxon>Actinomycetes</taxon>
        <taxon>Kitasatosporales</taxon>
        <taxon>Streptomycetaceae</taxon>
        <taxon>Streptomyces</taxon>
    </lineage>
</organism>